<accession>A0A6G1CPV3</accession>
<dbReference type="InterPro" id="IPR021790">
    <property type="entry name" value="PTBP1-like_RRM2"/>
</dbReference>
<dbReference type="EMBL" id="SPHZ02000008">
    <property type="protein sequence ID" value="KAF0902635.1"/>
    <property type="molecule type" value="Genomic_DNA"/>
</dbReference>
<protein>
    <recommendedName>
        <fullName evidence="2">PTBP1-like RNA recognition motif 2 domain-containing protein</fullName>
    </recommendedName>
</protein>
<gene>
    <name evidence="3" type="ORF">E2562_018266</name>
</gene>
<feature type="domain" description="PTBP1-like RNA recognition motif 2" evidence="2">
    <location>
        <begin position="84"/>
        <end position="136"/>
    </location>
</feature>
<dbReference type="AlphaFoldDB" id="A0A6G1CPV3"/>
<dbReference type="Gene3D" id="3.30.70.330">
    <property type="match status" value="1"/>
</dbReference>
<keyword evidence="4" id="KW-1185">Reference proteome</keyword>
<dbReference type="OrthoDB" id="296632at2759"/>
<dbReference type="InterPro" id="IPR012677">
    <property type="entry name" value="Nucleotide-bd_a/b_plait_sf"/>
</dbReference>
<evidence type="ECO:0000313" key="3">
    <source>
        <dbReference type="EMBL" id="KAF0902635.1"/>
    </source>
</evidence>
<evidence type="ECO:0000259" key="2">
    <source>
        <dbReference type="Pfam" id="PF11835"/>
    </source>
</evidence>
<dbReference type="Pfam" id="PF11835">
    <property type="entry name" value="RRM_8"/>
    <property type="match status" value="1"/>
</dbReference>
<proteinExistence type="predicted"/>
<evidence type="ECO:0000313" key="4">
    <source>
        <dbReference type="Proteomes" id="UP000479710"/>
    </source>
</evidence>
<comment type="caution">
    <text evidence="3">The sequence shown here is derived from an EMBL/GenBank/DDBJ whole genome shotgun (WGS) entry which is preliminary data.</text>
</comment>
<organism evidence="3 4">
    <name type="scientific">Oryza meyeriana var. granulata</name>
    <dbReference type="NCBI Taxonomy" id="110450"/>
    <lineage>
        <taxon>Eukaryota</taxon>
        <taxon>Viridiplantae</taxon>
        <taxon>Streptophyta</taxon>
        <taxon>Embryophyta</taxon>
        <taxon>Tracheophyta</taxon>
        <taxon>Spermatophyta</taxon>
        <taxon>Magnoliopsida</taxon>
        <taxon>Liliopsida</taxon>
        <taxon>Poales</taxon>
        <taxon>Poaceae</taxon>
        <taxon>BOP clade</taxon>
        <taxon>Oryzoideae</taxon>
        <taxon>Oryzeae</taxon>
        <taxon>Oryzinae</taxon>
        <taxon>Oryza</taxon>
        <taxon>Oryza meyeriana</taxon>
    </lineage>
</organism>
<reference evidence="3 4" key="1">
    <citation type="submission" date="2019-11" db="EMBL/GenBank/DDBJ databases">
        <title>Whole genome sequence of Oryza granulata.</title>
        <authorList>
            <person name="Li W."/>
        </authorList>
    </citation>
    <scope>NUCLEOTIDE SEQUENCE [LARGE SCALE GENOMIC DNA]</scope>
    <source>
        <strain evidence="4">cv. Menghai</strain>
        <tissue evidence="3">Leaf</tissue>
    </source>
</reference>
<evidence type="ECO:0000256" key="1">
    <source>
        <dbReference type="SAM" id="MobiDB-lite"/>
    </source>
</evidence>
<sequence>MLMEVVAIDSLDKQRKEAMYAQILAKLEESGASLDHPLGSPLSPAPATSPGPDINVLPQPQLSPLMPKRCSMKCQATKRCLVRGILRVTVSQVLYPVTTEVLHQVFVPYDAEQGRCVFEAPTSVEALISFKSCQEAT</sequence>
<dbReference type="Proteomes" id="UP000479710">
    <property type="component" value="Unassembled WGS sequence"/>
</dbReference>
<feature type="region of interest" description="Disordered" evidence="1">
    <location>
        <begin position="35"/>
        <end position="56"/>
    </location>
</feature>
<name>A0A6G1CPV3_9ORYZ</name>